<gene>
    <name evidence="2" type="ORF">CY0110_15140</name>
</gene>
<evidence type="ECO:0000313" key="2">
    <source>
        <dbReference type="EMBL" id="EAZ90092.1"/>
    </source>
</evidence>
<keyword evidence="3" id="KW-1185">Reference proteome</keyword>
<protein>
    <recommendedName>
        <fullName evidence="1">CopG-like ribbon-helix-helix domain-containing protein</fullName>
    </recommendedName>
</protein>
<reference evidence="2 3" key="1">
    <citation type="submission" date="2007-03" db="EMBL/GenBank/DDBJ databases">
        <authorList>
            <person name="Stal L."/>
            <person name="Ferriera S."/>
            <person name="Johnson J."/>
            <person name="Kravitz S."/>
            <person name="Beeson K."/>
            <person name="Sutton G."/>
            <person name="Rogers Y.-H."/>
            <person name="Friedman R."/>
            <person name="Frazier M."/>
            <person name="Venter J.C."/>
        </authorList>
    </citation>
    <scope>NUCLEOTIDE SEQUENCE [LARGE SCALE GENOMIC DNA]</scope>
    <source>
        <strain evidence="2 3">CCY0110</strain>
    </source>
</reference>
<dbReference type="RefSeq" id="WP_008276852.1">
    <property type="nucleotide sequence ID" value="NZ_AAXW01000031.1"/>
</dbReference>
<dbReference type="Pfam" id="PF07878">
    <property type="entry name" value="RHH_5"/>
    <property type="match status" value="1"/>
</dbReference>
<comment type="caution">
    <text evidence="2">The sequence shown here is derived from an EMBL/GenBank/DDBJ whole genome shotgun (WGS) entry which is preliminary data.</text>
</comment>
<name>A3ITZ7_9CHRO</name>
<dbReference type="eggNOG" id="ENOG5033H8B">
    <property type="taxonomic scope" value="Bacteria"/>
</dbReference>
<dbReference type="AlphaFoldDB" id="A3ITZ7"/>
<sequence>MVAVLNNKKMATKKPRVVFYVSEQTKSKLEKLAAHHKRSVSNFVEVLVEEAIEKAEEEGHLKDD</sequence>
<organism evidence="2 3">
    <name type="scientific">Crocosphaera chwakensis CCY0110</name>
    <dbReference type="NCBI Taxonomy" id="391612"/>
    <lineage>
        <taxon>Bacteria</taxon>
        <taxon>Bacillati</taxon>
        <taxon>Cyanobacteriota</taxon>
        <taxon>Cyanophyceae</taxon>
        <taxon>Oscillatoriophycideae</taxon>
        <taxon>Chroococcales</taxon>
        <taxon>Aphanothecaceae</taxon>
        <taxon>Crocosphaera</taxon>
        <taxon>Crocosphaera chwakensis</taxon>
    </lineage>
</organism>
<dbReference type="EMBL" id="AAXW01000031">
    <property type="protein sequence ID" value="EAZ90092.1"/>
    <property type="molecule type" value="Genomic_DNA"/>
</dbReference>
<dbReference type="GO" id="GO:0006355">
    <property type="term" value="P:regulation of DNA-templated transcription"/>
    <property type="evidence" value="ECO:0007669"/>
    <property type="project" value="InterPro"/>
</dbReference>
<evidence type="ECO:0000313" key="3">
    <source>
        <dbReference type="Proteomes" id="UP000003781"/>
    </source>
</evidence>
<accession>A3ITZ7</accession>
<proteinExistence type="predicted"/>
<dbReference type="InterPro" id="IPR010985">
    <property type="entry name" value="Ribbon_hlx_hlx"/>
</dbReference>
<feature type="domain" description="CopG-like ribbon-helix-helix" evidence="1">
    <location>
        <begin position="15"/>
        <end position="56"/>
    </location>
</feature>
<dbReference type="InterPro" id="IPR012869">
    <property type="entry name" value="RHH_5"/>
</dbReference>
<dbReference type="Proteomes" id="UP000003781">
    <property type="component" value="Unassembled WGS sequence"/>
</dbReference>
<dbReference type="OrthoDB" id="560067at2"/>
<evidence type="ECO:0000259" key="1">
    <source>
        <dbReference type="Pfam" id="PF07878"/>
    </source>
</evidence>
<dbReference type="SUPFAM" id="SSF47598">
    <property type="entry name" value="Ribbon-helix-helix"/>
    <property type="match status" value="1"/>
</dbReference>